<feature type="transmembrane region" description="Helical" evidence="1">
    <location>
        <begin position="343"/>
        <end position="360"/>
    </location>
</feature>
<feature type="transmembrane region" description="Helical" evidence="1">
    <location>
        <begin position="133"/>
        <end position="149"/>
    </location>
</feature>
<feature type="transmembrane region" description="Helical" evidence="1">
    <location>
        <begin position="289"/>
        <end position="309"/>
    </location>
</feature>
<feature type="transmembrane region" description="Helical" evidence="1">
    <location>
        <begin position="156"/>
        <end position="172"/>
    </location>
</feature>
<keyword evidence="1" id="KW-0472">Membrane</keyword>
<evidence type="ECO:0000313" key="2">
    <source>
        <dbReference type="EMBL" id="QJD95051.1"/>
    </source>
</evidence>
<feature type="transmembrane region" description="Helical" evidence="1">
    <location>
        <begin position="109"/>
        <end position="127"/>
    </location>
</feature>
<dbReference type="AlphaFoldDB" id="A0A7L5DWC1"/>
<evidence type="ECO:0008006" key="4">
    <source>
        <dbReference type="Google" id="ProtNLM"/>
    </source>
</evidence>
<dbReference type="RefSeq" id="WP_169606068.1">
    <property type="nucleotide sequence ID" value="NZ_CP051682.1"/>
</dbReference>
<evidence type="ECO:0000256" key="1">
    <source>
        <dbReference type="SAM" id="Phobius"/>
    </source>
</evidence>
<sequence>MRPSKAIFLIITTGILAAYYLLIGLYLNKVGYSNQESLFYIEKAQIIFNGMGDKLRIMGLTSPILPFYGSALFSFINHDLAPVIASAIGTAVLFYIMASAMVRRNKDNFYLYLIIAIFVLHPGIIYIACSGKSVYMVLIFFFLFFLNMLKYYSSNTTFHVSIASICFVLLIFSDYKMVWLAIFFIPLVFSIAINSLNLSEKESVFRVFLSFNNSSLRRKLINKTFSIYAIIFLLPLASVFVYKMLNLTHADDFNYFIDSPYATWNIITDNLEYNITQTVSKYDISDMSILISLRVLIFCPLIVIAVYLFRHNTYHVLTLLTPFGLIEFLRIKYEKVHLTNEYYLLFLVLALLCLIYRARFVKEQRTLKLGIVVVVAVQIYLGYVFLNKSSIKEEKDFVSAALQRNTDRVEEESYELADYIKQMPKGTRILADDAVAYAIVGYVNDITKFTLPYQIDYLSAVEAPEKYRGYLLIANNVNPMLGYTQLTEDYIEGIHEKKNLYLHRIYVTDNWTLYKIVNEFYQKF</sequence>
<organism evidence="2 3">
    <name type="scientific">Mucilaginibacter robiniae</name>
    <dbReference type="NCBI Taxonomy" id="2728022"/>
    <lineage>
        <taxon>Bacteria</taxon>
        <taxon>Pseudomonadati</taxon>
        <taxon>Bacteroidota</taxon>
        <taxon>Sphingobacteriia</taxon>
        <taxon>Sphingobacteriales</taxon>
        <taxon>Sphingobacteriaceae</taxon>
        <taxon>Mucilaginibacter</taxon>
    </lineage>
</organism>
<reference evidence="2 3" key="1">
    <citation type="submission" date="2020-04" db="EMBL/GenBank/DDBJ databases">
        <title>Genome sequencing of novel species.</title>
        <authorList>
            <person name="Heo J."/>
            <person name="Kim S.-J."/>
            <person name="Kim J.-S."/>
            <person name="Hong S.-B."/>
            <person name="Kwon S.-W."/>
        </authorList>
    </citation>
    <scope>NUCLEOTIDE SEQUENCE [LARGE SCALE GENOMIC DNA]</scope>
    <source>
        <strain evidence="2 3">F39-2</strain>
    </source>
</reference>
<feature type="transmembrane region" description="Helical" evidence="1">
    <location>
        <begin position="6"/>
        <end position="27"/>
    </location>
</feature>
<feature type="transmembrane region" description="Helical" evidence="1">
    <location>
        <begin position="220"/>
        <end position="242"/>
    </location>
</feature>
<keyword evidence="1" id="KW-0812">Transmembrane</keyword>
<dbReference type="KEGG" id="mrob:HH214_03720"/>
<keyword evidence="1" id="KW-1133">Transmembrane helix</keyword>
<protein>
    <recommendedName>
        <fullName evidence="4">Glycosyltransferase RgtA/B/C/D-like domain-containing protein</fullName>
    </recommendedName>
</protein>
<feature type="transmembrane region" description="Helical" evidence="1">
    <location>
        <begin position="82"/>
        <end position="102"/>
    </location>
</feature>
<evidence type="ECO:0000313" key="3">
    <source>
        <dbReference type="Proteomes" id="UP000503278"/>
    </source>
</evidence>
<feature type="transmembrane region" description="Helical" evidence="1">
    <location>
        <begin position="367"/>
        <end position="386"/>
    </location>
</feature>
<name>A0A7L5DWC1_9SPHI</name>
<proteinExistence type="predicted"/>
<gene>
    <name evidence="2" type="ORF">HH214_03720</name>
</gene>
<feature type="transmembrane region" description="Helical" evidence="1">
    <location>
        <begin position="178"/>
        <end position="199"/>
    </location>
</feature>
<dbReference type="EMBL" id="CP051682">
    <property type="protein sequence ID" value="QJD95051.1"/>
    <property type="molecule type" value="Genomic_DNA"/>
</dbReference>
<keyword evidence="3" id="KW-1185">Reference proteome</keyword>
<accession>A0A7L5DWC1</accession>
<dbReference type="Proteomes" id="UP000503278">
    <property type="component" value="Chromosome"/>
</dbReference>